<organism evidence="2 3">
    <name type="scientific">Candidatus Lokiarchaeum ossiferum</name>
    <dbReference type="NCBI Taxonomy" id="2951803"/>
    <lineage>
        <taxon>Archaea</taxon>
        <taxon>Promethearchaeati</taxon>
        <taxon>Promethearchaeota</taxon>
        <taxon>Promethearchaeia</taxon>
        <taxon>Promethearchaeales</taxon>
        <taxon>Promethearchaeaceae</taxon>
        <taxon>Candidatus Lokiarchaeum</taxon>
    </lineage>
</organism>
<name>A0ABY6HY58_9ARCH</name>
<accession>A0ABY6HY58</accession>
<keyword evidence="3" id="KW-1185">Reference proteome</keyword>
<evidence type="ECO:0000259" key="1">
    <source>
        <dbReference type="Pfam" id="PF13847"/>
    </source>
</evidence>
<dbReference type="EMBL" id="CP104013">
    <property type="protein sequence ID" value="UYP48473.1"/>
    <property type="molecule type" value="Genomic_DNA"/>
</dbReference>
<dbReference type="Proteomes" id="UP001208689">
    <property type="component" value="Chromosome"/>
</dbReference>
<dbReference type="SUPFAM" id="SSF53335">
    <property type="entry name" value="S-adenosyl-L-methionine-dependent methyltransferases"/>
    <property type="match status" value="1"/>
</dbReference>
<proteinExistence type="predicted"/>
<feature type="domain" description="Methyltransferase" evidence="1">
    <location>
        <begin position="10"/>
        <end position="147"/>
    </location>
</feature>
<dbReference type="InterPro" id="IPR029063">
    <property type="entry name" value="SAM-dependent_MTases_sf"/>
</dbReference>
<evidence type="ECO:0000313" key="3">
    <source>
        <dbReference type="Proteomes" id="UP001208689"/>
    </source>
</evidence>
<gene>
    <name evidence="2" type="ORF">NEF87_004758</name>
</gene>
<reference evidence="2" key="1">
    <citation type="submission" date="2022-09" db="EMBL/GenBank/DDBJ databases">
        <title>Actin cytoskeleton and complex cell architecture in an #Asgard archaeon.</title>
        <authorList>
            <person name="Ponce Toledo R.I."/>
            <person name="Schleper C."/>
            <person name="Rodrigues Oliveira T."/>
            <person name="Wollweber F."/>
            <person name="Xu J."/>
            <person name="Rittmann S."/>
            <person name="Klingl A."/>
            <person name="Pilhofer M."/>
        </authorList>
    </citation>
    <scope>NUCLEOTIDE SEQUENCE</scope>
    <source>
        <strain evidence="2">B-35</strain>
    </source>
</reference>
<dbReference type="Gene3D" id="3.40.50.150">
    <property type="entry name" value="Vaccinia Virus protein VP39"/>
    <property type="match status" value="1"/>
</dbReference>
<protein>
    <recommendedName>
        <fullName evidence="1">Methyltransferase domain-containing protein</fullName>
    </recommendedName>
</protein>
<dbReference type="Pfam" id="PF13847">
    <property type="entry name" value="Methyltransf_31"/>
    <property type="match status" value="1"/>
</dbReference>
<dbReference type="CDD" id="cd02440">
    <property type="entry name" value="AdoMet_MTases"/>
    <property type="match status" value="1"/>
</dbReference>
<dbReference type="InterPro" id="IPR025714">
    <property type="entry name" value="Methyltranfer_dom"/>
</dbReference>
<evidence type="ECO:0000313" key="2">
    <source>
        <dbReference type="EMBL" id="UYP48473.1"/>
    </source>
</evidence>
<sequence length="245" mass="27932">MIEIHNLDLRNKTILEVGTGRGGTTLELIELLKKFPSAKLITSDIIDVKEELMQFCQGFMNVQNRITFIQSDATDLNSIPNESIDIIIVNYTLCAINSIIGKLTMAINRFFHLLKPGGILLIEEEYPIESAKTENQCIWADKWRMLKTALISSGNLPFNEIHPDQLTQILSLLNFIEIEKEDGLNMLHHSEILPLFEYQISGSISSNGDSYLEKGLLKWAGKIKKKIEKLEFMEIPYYRLSAKKT</sequence>